<organism evidence="1 2">
    <name type="scientific">Mycobacterium malmoense</name>
    <dbReference type="NCBI Taxonomy" id="1780"/>
    <lineage>
        <taxon>Bacteria</taxon>
        <taxon>Bacillati</taxon>
        <taxon>Actinomycetota</taxon>
        <taxon>Actinomycetes</taxon>
        <taxon>Mycobacteriales</taxon>
        <taxon>Mycobacteriaceae</taxon>
        <taxon>Mycobacterium</taxon>
    </lineage>
</organism>
<evidence type="ECO:0000313" key="2">
    <source>
        <dbReference type="Proteomes" id="UP000243140"/>
    </source>
</evidence>
<evidence type="ECO:0000313" key="1">
    <source>
        <dbReference type="EMBL" id="ORA79233.1"/>
    </source>
</evidence>
<sequence>MHAFQGGTQSAGVDGRGGGGINAVGDGLEGACMNALEGGGAGVDAVGNAFERGRMNTFESGRAGTEAIQSGRGACSNTFKSRGARVNTVKGGLAGSSDHRLNDGVDDHVQHARTGRRCGGEGGYCGGQKCASGRAHADDAAAAVAGLGVVGAAVSPHAVLCAFQFASLP</sequence>
<reference evidence="1 2" key="1">
    <citation type="submission" date="2017-02" db="EMBL/GenBank/DDBJ databases">
        <title>The new phylogeny of genus Mycobacterium.</title>
        <authorList>
            <person name="Tortoli E."/>
            <person name="Trovato A."/>
            <person name="Cirillo D.M."/>
        </authorList>
    </citation>
    <scope>NUCLEOTIDE SEQUENCE [LARGE SCALE GENOMIC DNA]</scope>
    <source>
        <strain evidence="1 2">IP1130001</strain>
    </source>
</reference>
<evidence type="ECO:0008006" key="3">
    <source>
        <dbReference type="Google" id="ProtNLM"/>
    </source>
</evidence>
<accession>A0ABX3SMF3</accession>
<keyword evidence="2" id="KW-1185">Reference proteome</keyword>
<name>A0ABX3SMF3_MYCMA</name>
<dbReference type="EMBL" id="MVHV01000023">
    <property type="protein sequence ID" value="ORA79233.1"/>
    <property type="molecule type" value="Genomic_DNA"/>
</dbReference>
<dbReference type="Proteomes" id="UP000243140">
    <property type="component" value="Unassembled WGS sequence"/>
</dbReference>
<gene>
    <name evidence="1" type="ORF">BST29_19275</name>
</gene>
<protein>
    <recommendedName>
        <fullName evidence="3">PE domain-containing protein</fullName>
    </recommendedName>
</protein>
<comment type="caution">
    <text evidence="1">The sequence shown here is derived from an EMBL/GenBank/DDBJ whole genome shotgun (WGS) entry which is preliminary data.</text>
</comment>
<proteinExistence type="predicted"/>